<dbReference type="InterPro" id="IPR012340">
    <property type="entry name" value="NA-bd_OB-fold"/>
</dbReference>
<protein>
    <recommendedName>
        <fullName evidence="4">DNA polymerase III subunit alpha</fullName>
        <ecNumber evidence="3">2.7.7.7</ecNumber>
    </recommendedName>
</protein>
<sequence>MQGFVHLHTHSEYSLLDGAVRVSSLVKRAKELGMPALAITDHGVLYGVIDFYKQARKAGIKPIIGCEVYVAPRHRFDRTPKVDDALYHLTLLCENQDGYRNLVQMVSKAFLEGFYYKPRVDKELLEQHGRGLIALSGCIAGEVPELLLAGNYEEARAVAGYFREVFGENNFFLEVQDHGLSEQRVVNEAMCHLSRELDVPLVATNDVHYLNRDDAFIHDVLLCIQTGKVLTDESRMRFPCPEFYFKSGEEMSSLFAHIPEAVTNTVTIAERCSVDFGFDSFCLPEFPLPEGATAESYLEDLAWKKLRERFAHPGTKVIDRLRLELDVINRMGFAGYFLIVQDLVHWAKNRGIRVGPGRGSAAGSLVSYVLGITDINPLEYGLLFERFLNPERITMPDIDIDFCFEKRDQVINYVIEKYGSDRVAQIITFGTMAARAAIRDVGRVLEYPYSEVDRIAKMVPAELGISLDRALEVSGDLAEAYKNDFRVRRLVDTARALEGFPRHASVHAAGVVIGRESLSRVLPLQRTADGHVVTQFTKETVEEIGLLKMDILGLRTLTVIDRCLDIIRKTRGYEIDIDHISLDDPDTYRLLSEGDTVGVFQLESEGLRRLLQEVRPSSFEDLIAIIALYRPGPLGSGMVEDFVNRKHGRQPIEYLHPKLEPILRETYGVILYQEQVMRIASELADFSMGEADVLRRAMGKKKPDELAAQRNKFVEGAYRNGIDRETASSLFELMEHFAGYGFNKSHSAAYALVSYQTAYLKAHYPVEYMCAFLTSVIDNQDRVVYYLKECRRMGMDILPPDINESFENFTVAGGRIRFGLGAIKNVGINAVRSIIEARKEGRFSSLLEFCLRVDLRQLNKRVMENLILAGAFDSLGLKRKEALSLLDECLALAVEVRAAMDSAQPSLFVDDAAATVVQDPVPRSKGEFSVQEKLKKEKEVLGFYVSQNPLEEYREVIPYLMSHEISELSKLDEGQVVRIVATVTAMKRSRSKKGEPWARLVLEDFTGKVEAVVFPAVYRQHYRQIKLDTALVIEGKVIHRDDSVEVAVNQVYPVSHELKELHIQVSNAAGTGNSKSELVRILGGYSGEIPVYLRLSANKVIRLDKNLWVQPSLALKQQLSSLYGRGNVWFR</sequence>
<keyword evidence="7" id="KW-0235">DNA replication</keyword>
<dbReference type="Pfam" id="PF02811">
    <property type="entry name" value="PHP"/>
    <property type="match status" value="1"/>
</dbReference>
<reference evidence="13" key="1">
    <citation type="journal article" date="2010" name="Stand. Genomic Sci.">
        <title>Complete genome sequence of Syntrophothermus lipocalidus type strain (TGB-C1T).</title>
        <authorList>
            <consortium name="US DOE Joint Genome Institute (JGI-PGF)"/>
            <person name="Djao O."/>
            <person name="Zhang X."/>
            <person name="Lucas S."/>
            <person name="Lapidus A."/>
            <person name="Glavina Del Rio T."/>
            <person name="Nolan M."/>
            <person name="Tice H."/>
            <person name="Cheng J."/>
            <person name="Han C."/>
            <person name="Tapia R."/>
            <person name="Goodwin L."/>
            <person name="Pitluck S."/>
            <person name="Liolios K."/>
            <person name="Ivanova N."/>
            <person name="Mavromatis K."/>
            <person name="Mikhailova N."/>
            <person name="Ovchinnikova G."/>
            <person name="Pati A."/>
            <person name="Brambilla E."/>
            <person name="Chen A."/>
            <person name="Palaniappan K."/>
            <person name="Land M."/>
            <person name="Hauser L."/>
            <person name="Chang Y."/>
            <person name="Jeffries C."/>
            <person name="Rohde M."/>
            <person name="Sikorski J."/>
            <person name="Spring S."/>
            <person name="Goker M."/>
            <person name="Detter J."/>
            <person name="Woyke T."/>
            <person name="Bristow J."/>
            <person name="Eisen J."/>
            <person name="Markowitz V."/>
            <person name="Hugenholtz P."/>
            <person name="Kyrpides N."/>
            <person name="Klenk H."/>
        </authorList>
    </citation>
    <scope>NUCLEOTIDE SEQUENCE [LARGE SCALE GENOMIC DNA]</scope>
    <source>
        <strain evidence="13">DSM 12680 / TGB-C1</strain>
    </source>
</reference>
<name>D7CP27_SYNLT</name>
<dbReference type="OrthoDB" id="9803237at2"/>
<dbReference type="InterPro" id="IPR004805">
    <property type="entry name" value="DnaE2/DnaE/PolC"/>
</dbReference>
<dbReference type="InterPro" id="IPR029460">
    <property type="entry name" value="DNAPol_HHH"/>
</dbReference>
<evidence type="ECO:0000256" key="4">
    <source>
        <dbReference type="ARBA" id="ARBA00019114"/>
    </source>
</evidence>
<comment type="function">
    <text evidence="9">DNA polymerase III is a complex, multichain enzyme responsible for most of the replicative synthesis in bacteria. This DNA polymerase also exhibits 3' to 5' exonuclease activity. The alpha chain is the DNA polymerase.</text>
</comment>
<accession>D7CP27</accession>
<evidence type="ECO:0000256" key="10">
    <source>
        <dbReference type="ARBA" id="ARBA00049244"/>
    </source>
</evidence>
<dbReference type="STRING" id="643648.Slip_1704"/>
<dbReference type="SMART" id="SM00481">
    <property type="entry name" value="POLIIIAc"/>
    <property type="match status" value="1"/>
</dbReference>
<dbReference type="KEGG" id="slp:Slip_1704"/>
<dbReference type="Pfam" id="PF14579">
    <property type="entry name" value="HHH_6"/>
    <property type="match status" value="1"/>
</dbReference>
<dbReference type="GO" id="GO:0003676">
    <property type="term" value="F:nucleic acid binding"/>
    <property type="evidence" value="ECO:0007669"/>
    <property type="project" value="InterPro"/>
</dbReference>
<keyword evidence="6 12" id="KW-0548">Nucleotidyltransferase</keyword>
<dbReference type="InterPro" id="IPR011708">
    <property type="entry name" value="DNA_pol3_alpha_NTPase_dom"/>
</dbReference>
<dbReference type="NCBIfam" id="NF004226">
    <property type="entry name" value="PRK05673.1"/>
    <property type="match status" value="1"/>
</dbReference>
<reference evidence="12 13" key="2">
    <citation type="journal article" date="2010" name="Stand. Genomic Sci.">
        <title>Complete genome sequence of Syntrophothermus lipocalidus type strain (TGB-C1).</title>
        <authorList>
            <person name="Djao O.D."/>
            <person name="Zhang X."/>
            <person name="Lucas S."/>
            <person name="Lapidus A."/>
            <person name="Del Rio T.G."/>
            <person name="Nolan M."/>
            <person name="Tice H."/>
            <person name="Cheng J.F."/>
            <person name="Han C."/>
            <person name="Tapia R."/>
            <person name="Goodwin L."/>
            <person name="Pitluck S."/>
            <person name="Liolios K."/>
            <person name="Ivanova N."/>
            <person name="Mavromatis K."/>
            <person name="Mikhailova N."/>
            <person name="Ovchinnikova G."/>
            <person name="Pati A."/>
            <person name="Brambilla E."/>
            <person name="Chen A."/>
            <person name="Palaniappan K."/>
            <person name="Land M."/>
            <person name="Hauser L."/>
            <person name="Chang Y.J."/>
            <person name="Jeffries C.D."/>
            <person name="Rohde M."/>
            <person name="Sikorski J."/>
            <person name="Spring S."/>
            <person name="Goker M."/>
            <person name="Detter J.C."/>
            <person name="Woyke T."/>
            <person name="Bristow J."/>
            <person name="Eisen J.A."/>
            <person name="Markowitz V."/>
            <person name="Hugenholtz P."/>
            <person name="Kyrpides N.C."/>
            <person name="Klenk H.P."/>
        </authorList>
    </citation>
    <scope>NUCLEOTIDE SEQUENCE [LARGE SCALE GENOMIC DNA]</scope>
    <source>
        <strain evidence="13">DSM 12680 / TGB-C1</strain>
    </source>
</reference>
<dbReference type="InterPro" id="IPR016195">
    <property type="entry name" value="Pol/histidinol_Pase-like"/>
</dbReference>
<dbReference type="EMBL" id="CP002048">
    <property type="protein sequence ID" value="ADI02462.1"/>
    <property type="molecule type" value="Genomic_DNA"/>
</dbReference>
<proteinExistence type="inferred from homology"/>
<dbReference type="PANTHER" id="PTHR32294:SF0">
    <property type="entry name" value="DNA POLYMERASE III SUBUNIT ALPHA"/>
    <property type="match status" value="1"/>
</dbReference>
<keyword evidence="5 12" id="KW-0808">Transferase</keyword>
<feature type="domain" description="Polymerase/histidinol phosphatase N-terminal" evidence="11">
    <location>
        <begin position="5"/>
        <end position="72"/>
    </location>
</feature>
<dbReference type="PANTHER" id="PTHR32294">
    <property type="entry name" value="DNA POLYMERASE III SUBUNIT ALPHA"/>
    <property type="match status" value="1"/>
</dbReference>
<dbReference type="GO" id="GO:0005737">
    <property type="term" value="C:cytoplasm"/>
    <property type="evidence" value="ECO:0007669"/>
    <property type="project" value="UniProtKB-SubCell"/>
</dbReference>
<evidence type="ECO:0000256" key="3">
    <source>
        <dbReference type="ARBA" id="ARBA00012417"/>
    </source>
</evidence>
<comment type="catalytic activity">
    <reaction evidence="10">
        <text>DNA(n) + a 2'-deoxyribonucleoside 5'-triphosphate = DNA(n+1) + diphosphate</text>
        <dbReference type="Rhea" id="RHEA:22508"/>
        <dbReference type="Rhea" id="RHEA-COMP:17339"/>
        <dbReference type="Rhea" id="RHEA-COMP:17340"/>
        <dbReference type="ChEBI" id="CHEBI:33019"/>
        <dbReference type="ChEBI" id="CHEBI:61560"/>
        <dbReference type="ChEBI" id="CHEBI:173112"/>
        <dbReference type="EC" id="2.7.7.7"/>
    </reaction>
</comment>
<dbReference type="Gene3D" id="1.10.10.1600">
    <property type="entry name" value="Bacterial DNA polymerase III alpha subunit, thumb domain"/>
    <property type="match status" value="1"/>
</dbReference>
<dbReference type="GO" id="GO:0003887">
    <property type="term" value="F:DNA-directed DNA polymerase activity"/>
    <property type="evidence" value="ECO:0007669"/>
    <property type="project" value="UniProtKB-KW"/>
</dbReference>
<evidence type="ECO:0000256" key="8">
    <source>
        <dbReference type="ARBA" id="ARBA00022932"/>
    </source>
</evidence>
<evidence type="ECO:0000256" key="5">
    <source>
        <dbReference type="ARBA" id="ARBA00022679"/>
    </source>
</evidence>
<evidence type="ECO:0000256" key="7">
    <source>
        <dbReference type="ARBA" id="ARBA00022705"/>
    </source>
</evidence>
<dbReference type="InterPro" id="IPR041931">
    <property type="entry name" value="DNA_pol3_alpha_thumb_dom"/>
</dbReference>
<dbReference type="InterPro" id="IPR040982">
    <property type="entry name" value="DNA_pol3_finger"/>
</dbReference>
<dbReference type="InterPro" id="IPR004013">
    <property type="entry name" value="PHP_dom"/>
</dbReference>
<keyword evidence="13" id="KW-1185">Reference proteome</keyword>
<evidence type="ECO:0000313" key="12">
    <source>
        <dbReference type="EMBL" id="ADI02462.1"/>
    </source>
</evidence>
<dbReference type="Pfam" id="PF17657">
    <property type="entry name" value="DNA_pol3_finger"/>
    <property type="match status" value="1"/>
</dbReference>
<dbReference type="NCBIfam" id="NF005298">
    <property type="entry name" value="PRK06826.1"/>
    <property type="match status" value="1"/>
</dbReference>
<dbReference type="InterPro" id="IPR004365">
    <property type="entry name" value="NA-bd_OB_tRNA"/>
</dbReference>
<dbReference type="eggNOG" id="COG0587">
    <property type="taxonomic scope" value="Bacteria"/>
</dbReference>
<dbReference type="CDD" id="cd12113">
    <property type="entry name" value="PHP_PolIIIA_DnaE3"/>
    <property type="match status" value="1"/>
</dbReference>
<gene>
    <name evidence="12" type="ordered locus">Slip_1704</name>
</gene>
<evidence type="ECO:0000256" key="1">
    <source>
        <dbReference type="ARBA" id="ARBA00004496"/>
    </source>
</evidence>
<dbReference type="GO" id="GO:0008408">
    <property type="term" value="F:3'-5' exonuclease activity"/>
    <property type="evidence" value="ECO:0007669"/>
    <property type="project" value="InterPro"/>
</dbReference>
<dbReference type="SUPFAM" id="SSF89550">
    <property type="entry name" value="PHP domain-like"/>
    <property type="match status" value="1"/>
</dbReference>
<organism evidence="12 13">
    <name type="scientific">Syntrophothermus lipocalidus (strain DSM 12680 / TGB-C1)</name>
    <dbReference type="NCBI Taxonomy" id="643648"/>
    <lineage>
        <taxon>Bacteria</taxon>
        <taxon>Bacillati</taxon>
        <taxon>Bacillota</taxon>
        <taxon>Clostridia</taxon>
        <taxon>Eubacteriales</taxon>
        <taxon>Syntrophomonadaceae</taxon>
        <taxon>Syntrophothermus</taxon>
    </lineage>
</organism>
<evidence type="ECO:0000256" key="6">
    <source>
        <dbReference type="ARBA" id="ARBA00022695"/>
    </source>
</evidence>
<dbReference type="Gene3D" id="2.40.50.140">
    <property type="entry name" value="Nucleic acid-binding proteins"/>
    <property type="match status" value="1"/>
</dbReference>
<keyword evidence="8" id="KW-0239">DNA-directed DNA polymerase</keyword>
<dbReference type="GO" id="GO:0006260">
    <property type="term" value="P:DNA replication"/>
    <property type="evidence" value="ECO:0007669"/>
    <property type="project" value="UniProtKB-KW"/>
</dbReference>
<dbReference type="AlphaFoldDB" id="D7CP27"/>
<dbReference type="Gene3D" id="1.10.150.870">
    <property type="match status" value="1"/>
</dbReference>
<dbReference type="Gene3D" id="3.20.20.140">
    <property type="entry name" value="Metal-dependent hydrolases"/>
    <property type="match status" value="1"/>
</dbReference>
<dbReference type="HOGENOM" id="CLU_001600_0_0_9"/>
<dbReference type="Proteomes" id="UP000000378">
    <property type="component" value="Chromosome"/>
</dbReference>
<comment type="subcellular location">
    <subcellularLocation>
        <location evidence="1">Cytoplasm</location>
    </subcellularLocation>
</comment>
<dbReference type="EC" id="2.7.7.7" evidence="3"/>
<evidence type="ECO:0000313" key="13">
    <source>
        <dbReference type="Proteomes" id="UP000000378"/>
    </source>
</evidence>
<evidence type="ECO:0000259" key="11">
    <source>
        <dbReference type="SMART" id="SM00481"/>
    </source>
</evidence>
<dbReference type="Pfam" id="PF01336">
    <property type="entry name" value="tRNA_anti-codon"/>
    <property type="match status" value="1"/>
</dbReference>
<evidence type="ECO:0000256" key="9">
    <source>
        <dbReference type="ARBA" id="ARBA00025611"/>
    </source>
</evidence>
<evidence type="ECO:0000256" key="2">
    <source>
        <dbReference type="ARBA" id="ARBA00009496"/>
    </source>
</evidence>
<dbReference type="CDD" id="cd04485">
    <property type="entry name" value="DnaE_OBF"/>
    <property type="match status" value="1"/>
</dbReference>
<dbReference type="NCBIfam" id="TIGR00594">
    <property type="entry name" value="polc"/>
    <property type="match status" value="1"/>
</dbReference>
<dbReference type="InterPro" id="IPR003141">
    <property type="entry name" value="Pol/His_phosphatase_N"/>
</dbReference>
<dbReference type="RefSeq" id="WP_013175864.1">
    <property type="nucleotide sequence ID" value="NC_014220.1"/>
</dbReference>
<comment type="similarity">
    <text evidence="2">Belongs to the DNA polymerase type-C family. DnaE subfamily.</text>
</comment>
<dbReference type="Pfam" id="PF07733">
    <property type="entry name" value="DNA_pol3_alpha"/>
    <property type="match status" value="1"/>
</dbReference>